<accession>A0ABD1B1Z8</accession>
<sequence length="205" mass="23877">MLERLVSHPYYCFLDSYLGLFLIPNHPDDQEKTTFTCSYGTFAYRRMPFGLCNAQATFQHCMMSIFMEMIEEFMEVFMDDFSVYGSSFKDCLDNLCRVLARCEEKHLVLNWEKCHFMVRDGIVLGHKISEAGIEVDKAKIEVMTNFQLPSNVKALRSFLGHAGFYRRFIKEFSKTASPLTTLLYKDVTFEFNNDCLDSFQQIKSA</sequence>
<evidence type="ECO:0000313" key="2">
    <source>
        <dbReference type="EMBL" id="KAL1210704.1"/>
    </source>
</evidence>
<dbReference type="Pfam" id="PF00078">
    <property type="entry name" value="RVT_1"/>
    <property type="match status" value="1"/>
</dbReference>
<reference evidence="2 3" key="1">
    <citation type="submission" date="2024-04" db="EMBL/GenBank/DDBJ databases">
        <title>Genome assembly C_amara_ONT_v2.</title>
        <authorList>
            <person name="Yant L."/>
            <person name="Moore C."/>
            <person name="Slenker M."/>
        </authorList>
    </citation>
    <scope>NUCLEOTIDE SEQUENCE [LARGE SCALE GENOMIC DNA]</scope>
    <source>
        <tissue evidence="2">Leaf</tissue>
    </source>
</reference>
<dbReference type="InterPro" id="IPR051320">
    <property type="entry name" value="Viral_Replic_Matur_Polypro"/>
</dbReference>
<evidence type="ECO:0000313" key="3">
    <source>
        <dbReference type="Proteomes" id="UP001558713"/>
    </source>
</evidence>
<comment type="caution">
    <text evidence="2">The sequence shown here is derived from an EMBL/GenBank/DDBJ whole genome shotgun (WGS) entry which is preliminary data.</text>
</comment>
<dbReference type="PANTHER" id="PTHR33064">
    <property type="entry name" value="POL PROTEIN"/>
    <property type="match status" value="1"/>
</dbReference>
<dbReference type="Gene3D" id="3.30.70.270">
    <property type="match status" value="2"/>
</dbReference>
<organism evidence="2 3">
    <name type="scientific">Cardamine amara subsp. amara</name>
    <dbReference type="NCBI Taxonomy" id="228776"/>
    <lineage>
        <taxon>Eukaryota</taxon>
        <taxon>Viridiplantae</taxon>
        <taxon>Streptophyta</taxon>
        <taxon>Embryophyta</taxon>
        <taxon>Tracheophyta</taxon>
        <taxon>Spermatophyta</taxon>
        <taxon>Magnoliopsida</taxon>
        <taxon>eudicotyledons</taxon>
        <taxon>Gunneridae</taxon>
        <taxon>Pentapetalae</taxon>
        <taxon>rosids</taxon>
        <taxon>malvids</taxon>
        <taxon>Brassicales</taxon>
        <taxon>Brassicaceae</taxon>
        <taxon>Cardamineae</taxon>
        <taxon>Cardamine</taxon>
    </lineage>
</organism>
<evidence type="ECO:0000259" key="1">
    <source>
        <dbReference type="Pfam" id="PF00078"/>
    </source>
</evidence>
<dbReference type="InterPro" id="IPR000477">
    <property type="entry name" value="RT_dom"/>
</dbReference>
<feature type="domain" description="Reverse transcriptase" evidence="1">
    <location>
        <begin position="6"/>
        <end position="128"/>
    </location>
</feature>
<keyword evidence="3" id="KW-1185">Reference proteome</keyword>
<dbReference type="CDD" id="cd01647">
    <property type="entry name" value="RT_LTR"/>
    <property type="match status" value="1"/>
</dbReference>
<dbReference type="SUPFAM" id="SSF56672">
    <property type="entry name" value="DNA/RNA polymerases"/>
    <property type="match status" value="1"/>
</dbReference>
<name>A0ABD1B1Z8_CARAN</name>
<dbReference type="Proteomes" id="UP001558713">
    <property type="component" value="Unassembled WGS sequence"/>
</dbReference>
<dbReference type="FunFam" id="3.30.70.270:FF:000020">
    <property type="entry name" value="Transposon Tf2-6 polyprotein-like Protein"/>
    <property type="match status" value="1"/>
</dbReference>
<protein>
    <submittedName>
        <fullName evidence="2">Mitochondrial protein</fullName>
    </submittedName>
</protein>
<dbReference type="Gene3D" id="3.10.10.10">
    <property type="entry name" value="HIV Type 1 Reverse Transcriptase, subunit A, domain 1"/>
    <property type="match status" value="1"/>
</dbReference>
<gene>
    <name evidence="2" type="ORF">V5N11_030337</name>
</gene>
<dbReference type="PANTHER" id="PTHR33064:SF39">
    <property type="match status" value="1"/>
</dbReference>
<dbReference type="AlphaFoldDB" id="A0ABD1B1Z8"/>
<proteinExistence type="predicted"/>
<dbReference type="EMBL" id="JBANAX010000393">
    <property type="protein sequence ID" value="KAL1210704.1"/>
    <property type="molecule type" value="Genomic_DNA"/>
</dbReference>
<dbReference type="InterPro" id="IPR043128">
    <property type="entry name" value="Rev_trsase/Diguanyl_cyclase"/>
</dbReference>
<dbReference type="InterPro" id="IPR043502">
    <property type="entry name" value="DNA/RNA_pol_sf"/>
</dbReference>